<sequence length="47" mass="4785">MLDSPAAAALAGYAALPAVFPAACEGFQPRQPLQPACVIPRPPIAPK</sequence>
<proteinExistence type="predicted"/>
<name>A0A5K7XDC8_9BACT</name>
<dbReference type="KEGG" id="lpav:PLANPX_4007"/>
<dbReference type="Proteomes" id="UP000326837">
    <property type="component" value="Chromosome"/>
</dbReference>
<organism evidence="1 2">
    <name type="scientific">Lacipirellula parvula</name>
    <dbReference type="NCBI Taxonomy" id="2650471"/>
    <lineage>
        <taxon>Bacteria</taxon>
        <taxon>Pseudomonadati</taxon>
        <taxon>Planctomycetota</taxon>
        <taxon>Planctomycetia</taxon>
        <taxon>Pirellulales</taxon>
        <taxon>Lacipirellulaceae</taxon>
        <taxon>Lacipirellula</taxon>
    </lineage>
</organism>
<gene>
    <name evidence="1" type="ORF">PLANPX_4007</name>
</gene>
<keyword evidence="2" id="KW-1185">Reference proteome</keyword>
<evidence type="ECO:0000313" key="1">
    <source>
        <dbReference type="EMBL" id="BBO34395.1"/>
    </source>
</evidence>
<dbReference type="EMBL" id="AP021861">
    <property type="protein sequence ID" value="BBO34395.1"/>
    <property type="molecule type" value="Genomic_DNA"/>
</dbReference>
<reference evidence="2" key="1">
    <citation type="submission" date="2019-10" db="EMBL/GenBank/DDBJ databases">
        <title>Lacipirellula parvula gen. nov., sp. nov., representing a lineage of planctomycetes widespread in freshwater anoxic habitats, and description of the family Lacipirellulaceae.</title>
        <authorList>
            <person name="Dedysh S.N."/>
            <person name="Kulichevskaya I.S."/>
            <person name="Beletsky A.V."/>
            <person name="Rakitin A.L."/>
            <person name="Mardanov A.V."/>
            <person name="Ivanova A.A."/>
            <person name="Saltykova V.X."/>
            <person name="Rijpstra W.I.C."/>
            <person name="Sinninghe Damste J.S."/>
            <person name="Ravin N.V."/>
        </authorList>
    </citation>
    <scope>NUCLEOTIDE SEQUENCE [LARGE SCALE GENOMIC DNA]</scope>
    <source>
        <strain evidence="2">PX69</strain>
    </source>
</reference>
<accession>A0A5K7XDC8</accession>
<protein>
    <submittedName>
        <fullName evidence="1">Uncharacterized protein</fullName>
    </submittedName>
</protein>
<dbReference type="AlphaFoldDB" id="A0A5K7XDC8"/>
<evidence type="ECO:0000313" key="2">
    <source>
        <dbReference type="Proteomes" id="UP000326837"/>
    </source>
</evidence>